<organism evidence="2 3">
    <name type="scientific">Pseudomonas fluorescens</name>
    <dbReference type="NCBI Taxonomy" id="294"/>
    <lineage>
        <taxon>Bacteria</taxon>
        <taxon>Pseudomonadati</taxon>
        <taxon>Pseudomonadota</taxon>
        <taxon>Gammaproteobacteria</taxon>
        <taxon>Pseudomonadales</taxon>
        <taxon>Pseudomonadaceae</taxon>
        <taxon>Pseudomonas</taxon>
    </lineage>
</organism>
<dbReference type="InterPro" id="IPR016181">
    <property type="entry name" value="Acyl_CoA_acyltransferase"/>
</dbReference>
<evidence type="ECO:0000259" key="1">
    <source>
        <dbReference type="PROSITE" id="PS51186"/>
    </source>
</evidence>
<protein>
    <recommendedName>
        <fullName evidence="1">N-acetyltransferase domain-containing protein</fullName>
    </recommendedName>
</protein>
<evidence type="ECO:0000313" key="2">
    <source>
        <dbReference type="EMBL" id="KJZ61468.1"/>
    </source>
</evidence>
<dbReference type="AlphaFoldDB" id="A0A0F4UXV9"/>
<feature type="domain" description="N-acetyltransferase" evidence="1">
    <location>
        <begin position="1"/>
        <end position="126"/>
    </location>
</feature>
<dbReference type="EMBL" id="LACH01000076">
    <property type="protein sequence ID" value="KJZ61468.1"/>
    <property type="molecule type" value="Genomic_DNA"/>
</dbReference>
<accession>A0A0F4UXV9</accession>
<evidence type="ECO:0000313" key="3">
    <source>
        <dbReference type="Proteomes" id="UP000033400"/>
    </source>
</evidence>
<dbReference type="NCBIfam" id="NF040501">
    <property type="entry name" value="resist_ArsN2"/>
    <property type="match status" value="1"/>
</dbReference>
<proteinExistence type="predicted"/>
<name>A0A0F4UXV9_PSEFL</name>
<dbReference type="Pfam" id="PF13508">
    <property type="entry name" value="Acetyltransf_7"/>
    <property type="match status" value="1"/>
</dbReference>
<dbReference type="InterPro" id="IPR000182">
    <property type="entry name" value="GNAT_dom"/>
</dbReference>
<dbReference type="SUPFAM" id="SSF55729">
    <property type="entry name" value="Acyl-CoA N-acyltransferases (Nat)"/>
    <property type="match status" value="1"/>
</dbReference>
<sequence length="147" mass="15881">MQMIKVDDNGLDQLRDALRQAALPCDDVSEPGRQFYRFEVAGKWVAFGGLEGSAPDLLLRSMVVCEAHRGEGLGQAVLFALEQCAASQGALRLHLLTQGAAGFFTANGYEQFDRQAAPVVITQTAQFKHLCPASASYLRKTLSAPVP</sequence>
<comment type="caution">
    <text evidence="2">The sequence shown here is derived from an EMBL/GenBank/DDBJ whole genome shotgun (WGS) entry which is preliminary data.</text>
</comment>
<dbReference type="Proteomes" id="UP000033400">
    <property type="component" value="Unassembled WGS sequence"/>
</dbReference>
<gene>
    <name evidence="2" type="ORF">VD17_28710</name>
</gene>
<dbReference type="Gene3D" id="3.40.630.30">
    <property type="match status" value="1"/>
</dbReference>
<dbReference type="RefSeq" id="WP_046056833.1">
    <property type="nucleotide sequence ID" value="NZ_LACH01000076.1"/>
</dbReference>
<dbReference type="GO" id="GO:0016747">
    <property type="term" value="F:acyltransferase activity, transferring groups other than amino-acyl groups"/>
    <property type="evidence" value="ECO:0007669"/>
    <property type="project" value="InterPro"/>
</dbReference>
<dbReference type="CDD" id="cd04301">
    <property type="entry name" value="NAT_SF"/>
    <property type="match status" value="1"/>
</dbReference>
<dbReference type="PROSITE" id="PS51186">
    <property type="entry name" value="GNAT"/>
    <property type="match status" value="1"/>
</dbReference>
<dbReference type="OrthoDB" id="5197788at2"/>
<reference evidence="2 3" key="1">
    <citation type="submission" date="2015-03" db="EMBL/GenBank/DDBJ databases">
        <title>Comparative genomics of Pseudomonas insights into diversity of traits involved in vanlence and defense.</title>
        <authorList>
            <person name="Qin Y."/>
        </authorList>
    </citation>
    <scope>NUCLEOTIDE SEQUENCE [LARGE SCALE GENOMIC DNA]</scope>
    <source>
        <strain evidence="2 3">H24</strain>
    </source>
</reference>
<dbReference type="PATRIC" id="fig|294.133.peg.5781"/>